<protein>
    <submittedName>
        <fullName evidence="3">Uncharacterized protein</fullName>
    </submittedName>
</protein>
<comment type="caution">
    <text evidence="3">The sequence shown here is derived from an EMBL/GenBank/DDBJ whole genome shotgun (WGS) entry which is preliminary data.</text>
</comment>
<keyword evidence="2" id="KW-1133">Transmembrane helix</keyword>
<organism evidence="3 4">
    <name type="scientific">Eubacterium multiforme</name>
    <dbReference type="NCBI Taxonomy" id="83339"/>
    <lineage>
        <taxon>Bacteria</taxon>
        <taxon>Bacillati</taxon>
        <taxon>Bacillota</taxon>
        <taxon>Clostridia</taxon>
        <taxon>Eubacteriales</taxon>
        <taxon>Eubacteriaceae</taxon>
        <taxon>Eubacterium</taxon>
    </lineage>
</organism>
<accession>A0ABT9UUM1</accession>
<keyword evidence="4" id="KW-1185">Reference proteome</keyword>
<sequence length="279" mass="32921">MGEKNKKVNEENNELKNLDKIEKADEKCELDKNYETEEPKIDDDIHKIDKIENEEICEGNFNEDDINYSTDKLQDNERLDKDEDKINKEKDEENKHILERINEEIKEVREEEINNCNDYEEESSNLKDKKITKRIIIAMIFTVIVSFPIGFKLYDYSINKQKKAESENIVNVKVKGQKVQIKINEIYDEVHKMANSLIIAEDNQIWGEEKITLKRLDKVLLKVKDVDDYLYEELSKWKDSNFENGVEVHNYVWKKLGGTVGKAIDLNKEGINKVLQEFK</sequence>
<name>A0ABT9UUM1_9FIRM</name>
<dbReference type="RefSeq" id="WP_307486289.1">
    <property type="nucleotide sequence ID" value="NZ_JAUSUF010000006.1"/>
</dbReference>
<dbReference type="Pfam" id="PF19754">
    <property type="entry name" value="DUF6241"/>
    <property type="match status" value="1"/>
</dbReference>
<keyword evidence="2" id="KW-0472">Membrane</keyword>
<gene>
    <name evidence="3" type="ORF">J2S18_001951</name>
</gene>
<evidence type="ECO:0000256" key="2">
    <source>
        <dbReference type="SAM" id="Phobius"/>
    </source>
</evidence>
<dbReference type="Proteomes" id="UP001228504">
    <property type="component" value="Unassembled WGS sequence"/>
</dbReference>
<feature type="region of interest" description="Disordered" evidence="1">
    <location>
        <begin position="62"/>
        <end position="85"/>
    </location>
</feature>
<evidence type="ECO:0000256" key="1">
    <source>
        <dbReference type="SAM" id="MobiDB-lite"/>
    </source>
</evidence>
<dbReference type="EMBL" id="JAUSUF010000006">
    <property type="protein sequence ID" value="MDQ0150015.1"/>
    <property type="molecule type" value="Genomic_DNA"/>
</dbReference>
<proteinExistence type="predicted"/>
<feature type="region of interest" description="Disordered" evidence="1">
    <location>
        <begin position="1"/>
        <end position="20"/>
    </location>
</feature>
<dbReference type="InterPro" id="IPR046208">
    <property type="entry name" value="DUF6241"/>
</dbReference>
<evidence type="ECO:0000313" key="4">
    <source>
        <dbReference type="Proteomes" id="UP001228504"/>
    </source>
</evidence>
<feature type="transmembrane region" description="Helical" evidence="2">
    <location>
        <begin position="135"/>
        <end position="154"/>
    </location>
</feature>
<reference evidence="3 4" key="1">
    <citation type="submission" date="2023-07" db="EMBL/GenBank/DDBJ databases">
        <title>Genomic Encyclopedia of Type Strains, Phase IV (KMG-IV): sequencing the most valuable type-strain genomes for metagenomic binning, comparative biology and taxonomic classification.</title>
        <authorList>
            <person name="Goeker M."/>
        </authorList>
    </citation>
    <scope>NUCLEOTIDE SEQUENCE [LARGE SCALE GENOMIC DNA]</scope>
    <source>
        <strain evidence="3 4">DSM 20694</strain>
    </source>
</reference>
<feature type="compositionally biased region" description="Basic and acidic residues" evidence="1">
    <location>
        <begin position="72"/>
        <end position="85"/>
    </location>
</feature>
<keyword evidence="2" id="KW-0812">Transmembrane</keyword>
<evidence type="ECO:0000313" key="3">
    <source>
        <dbReference type="EMBL" id="MDQ0150015.1"/>
    </source>
</evidence>